<accession>A0A653K590</accession>
<evidence type="ECO:0000313" key="2">
    <source>
        <dbReference type="Proteomes" id="UP000430404"/>
    </source>
</evidence>
<reference evidence="1 2" key="1">
    <citation type="submission" date="2019-10" db="EMBL/GenBank/DDBJ databases">
        <authorList>
            <person name="Karimi E."/>
        </authorList>
    </citation>
    <scope>NUCLEOTIDE SEQUENCE [LARGE SCALE GENOMIC DNA]</scope>
    <source>
        <strain evidence="1">Acinetobacter sp. 8BE</strain>
    </source>
</reference>
<sequence>MNTLGDLNKALFDQLDRLSNASKEDLANEVLRAKNIEIISEQIIKTHETQLEAVKLVAEYKGLSENQTAPLLDVKYEG</sequence>
<evidence type="ECO:0000313" key="1">
    <source>
        <dbReference type="EMBL" id="VXA55472.1"/>
    </source>
</evidence>
<name>A0A653K590_9GAMM</name>
<dbReference type="RefSeq" id="WP_159725135.1">
    <property type="nucleotide sequence ID" value="NZ_LR732744.1"/>
</dbReference>
<evidence type="ECO:0008006" key="3">
    <source>
        <dbReference type="Google" id="ProtNLM"/>
    </source>
</evidence>
<protein>
    <recommendedName>
        <fullName evidence="3">Phage protein</fullName>
    </recommendedName>
</protein>
<dbReference type="EMBL" id="CABWKZ010000014">
    <property type="protein sequence ID" value="VXA55472.1"/>
    <property type="molecule type" value="Genomic_DNA"/>
</dbReference>
<gene>
    <name evidence="1" type="ORF">ACI8B_210262</name>
</gene>
<dbReference type="Proteomes" id="UP000430404">
    <property type="component" value="Unassembled WGS sequence"/>
</dbReference>
<dbReference type="AlphaFoldDB" id="A0A653K590"/>
<organism evidence="1 2">
    <name type="scientific">Acinetobacter proteolyticus</name>
    <dbReference type="NCBI Taxonomy" id="1776741"/>
    <lineage>
        <taxon>Bacteria</taxon>
        <taxon>Pseudomonadati</taxon>
        <taxon>Pseudomonadota</taxon>
        <taxon>Gammaproteobacteria</taxon>
        <taxon>Moraxellales</taxon>
        <taxon>Moraxellaceae</taxon>
        <taxon>Acinetobacter</taxon>
    </lineage>
</organism>
<proteinExistence type="predicted"/>